<dbReference type="GO" id="GO:0070181">
    <property type="term" value="F:small ribosomal subunit rRNA binding"/>
    <property type="evidence" value="ECO:0007669"/>
    <property type="project" value="UniProtKB-UniRule"/>
</dbReference>
<dbReference type="GO" id="GO:0005829">
    <property type="term" value="C:cytosol"/>
    <property type="evidence" value="ECO:0007669"/>
    <property type="project" value="TreeGrafter"/>
</dbReference>
<dbReference type="STRING" id="1802397.A3J43_02880"/>
<dbReference type="PANTHER" id="PTHR42698">
    <property type="entry name" value="GTPASE ERA"/>
    <property type="match status" value="1"/>
</dbReference>
<dbReference type="EMBL" id="MGEF01000049">
    <property type="protein sequence ID" value="OGL77882.1"/>
    <property type="molecule type" value="Genomic_DNA"/>
</dbReference>
<dbReference type="Pfam" id="PF01926">
    <property type="entry name" value="MMR_HSR1"/>
    <property type="match status" value="1"/>
</dbReference>
<dbReference type="PRINTS" id="PR00326">
    <property type="entry name" value="GTP1OBG"/>
</dbReference>
<dbReference type="InterPro" id="IPR006073">
    <property type="entry name" value="GTP-bd"/>
</dbReference>
<feature type="binding site" evidence="6">
    <location>
        <begin position="126"/>
        <end position="129"/>
    </location>
    <ligand>
        <name>GTP</name>
        <dbReference type="ChEBI" id="CHEBI:37565"/>
    </ligand>
</feature>
<keyword evidence="6" id="KW-0690">Ribosome biogenesis</keyword>
<comment type="caution">
    <text evidence="6">Lacks conserved residue(s) required for the propagation of feature annotation.</text>
</comment>
<dbReference type="PANTHER" id="PTHR42698:SF1">
    <property type="entry name" value="GTPASE ERA, MITOCHONDRIAL"/>
    <property type="match status" value="1"/>
</dbReference>
<feature type="region of interest" description="G3" evidence="7">
    <location>
        <begin position="63"/>
        <end position="66"/>
    </location>
</feature>
<evidence type="ECO:0000256" key="1">
    <source>
        <dbReference type="ARBA" id="ARBA00007921"/>
    </source>
</evidence>
<dbReference type="GO" id="GO:0003924">
    <property type="term" value="F:GTPase activity"/>
    <property type="evidence" value="ECO:0007669"/>
    <property type="project" value="UniProtKB-UniRule"/>
</dbReference>
<dbReference type="GO" id="GO:0043024">
    <property type="term" value="F:ribosomal small subunit binding"/>
    <property type="evidence" value="ECO:0007669"/>
    <property type="project" value="TreeGrafter"/>
</dbReference>
<gene>
    <name evidence="6" type="primary">era</name>
    <name evidence="9" type="ORF">A3J43_02880</name>
</gene>
<dbReference type="NCBIfam" id="TIGR00436">
    <property type="entry name" value="era"/>
    <property type="match status" value="1"/>
</dbReference>
<dbReference type="InterPro" id="IPR005662">
    <property type="entry name" value="GTPase_Era-like"/>
</dbReference>
<evidence type="ECO:0000256" key="4">
    <source>
        <dbReference type="ARBA" id="ARBA00022884"/>
    </source>
</evidence>
<comment type="subunit">
    <text evidence="6">Monomer.</text>
</comment>
<feature type="domain" description="Era-type G" evidence="8">
    <location>
        <begin position="8"/>
        <end position="173"/>
    </location>
</feature>
<keyword evidence="6" id="KW-0472">Membrane</keyword>
<evidence type="ECO:0000313" key="10">
    <source>
        <dbReference type="Proteomes" id="UP000176604"/>
    </source>
</evidence>
<dbReference type="GO" id="GO:0000028">
    <property type="term" value="P:ribosomal small subunit assembly"/>
    <property type="evidence" value="ECO:0007669"/>
    <property type="project" value="TreeGrafter"/>
</dbReference>
<feature type="region of interest" description="G2" evidence="7">
    <location>
        <begin position="42"/>
        <end position="46"/>
    </location>
</feature>
<keyword evidence="6" id="KW-1003">Cell membrane</keyword>
<evidence type="ECO:0000256" key="2">
    <source>
        <dbReference type="ARBA" id="ARBA00020484"/>
    </source>
</evidence>
<evidence type="ECO:0000256" key="5">
    <source>
        <dbReference type="ARBA" id="ARBA00023134"/>
    </source>
</evidence>
<keyword evidence="5 6" id="KW-0342">GTP-binding</keyword>
<dbReference type="CDD" id="cd22534">
    <property type="entry name" value="KH-II_Era"/>
    <property type="match status" value="1"/>
</dbReference>
<feature type="region of interest" description="G1" evidence="7">
    <location>
        <begin position="16"/>
        <end position="23"/>
    </location>
</feature>
<evidence type="ECO:0000313" key="9">
    <source>
        <dbReference type="EMBL" id="OGL77882.1"/>
    </source>
</evidence>
<proteinExistence type="inferred from homology"/>
<evidence type="ECO:0000256" key="3">
    <source>
        <dbReference type="ARBA" id="ARBA00022741"/>
    </source>
</evidence>
<dbReference type="Gene3D" id="3.40.50.300">
    <property type="entry name" value="P-loop containing nucleotide triphosphate hydrolases"/>
    <property type="match status" value="1"/>
</dbReference>
<feature type="binding site" evidence="6">
    <location>
        <begin position="63"/>
        <end position="67"/>
    </location>
    <ligand>
        <name>GTP</name>
        <dbReference type="ChEBI" id="CHEBI:37565"/>
    </ligand>
</feature>
<dbReference type="GO" id="GO:0005525">
    <property type="term" value="F:GTP binding"/>
    <property type="evidence" value="ECO:0007669"/>
    <property type="project" value="UniProtKB-UniRule"/>
</dbReference>
<evidence type="ECO:0000256" key="6">
    <source>
        <dbReference type="HAMAP-Rule" id="MF_00367"/>
    </source>
</evidence>
<reference evidence="9 10" key="1">
    <citation type="journal article" date="2016" name="Nat. Commun.">
        <title>Thousands of microbial genomes shed light on interconnected biogeochemical processes in an aquifer system.</title>
        <authorList>
            <person name="Anantharaman K."/>
            <person name="Brown C.T."/>
            <person name="Hug L.A."/>
            <person name="Sharon I."/>
            <person name="Castelle C.J."/>
            <person name="Probst A.J."/>
            <person name="Thomas B.C."/>
            <person name="Singh A."/>
            <person name="Wilkins M.J."/>
            <person name="Karaoz U."/>
            <person name="Brodie E.L."/>
            <person name="Williams K.H."/>
            <person name="Hubbard S.S."/>
            <person name="Banfield J.F."/>
        </authorList>
    </citation>
    <scope>NUCLEOTIDE SEQUENCE [LARGE SCALE GENOMIC DNA]</scope>
</reference>
<dbReference type="InterPro" id="IPR005225">
    <property type="entry name" value="Small_GTP-bd"/>
</dbReference>
<dbReference type="InterPro" id="IPR009019">
    <property type="entry name" value="KH_sf_prok-type"/>
</dbReference>
<evidence type="ECO:0000259" key="8">
    <source>
        <dbReference type="PROSITE" id="PS51713"/>
    </source>
</evidence>
<dbReference type="InterPro" id="IPR030388">
    <property type="entry name" value="G_ERA_dom"/>
</dbReference>
<dbReference type="Gene3D" id="3.30.300.20">
    <property type="match status" value="1"/>
</dbReference>
<protein>
    <recommendedName>
        <fullName evidence="2 6">GTPase Era</fullName>
    </recommendedName>
</protein>
<keyword evidence="4 6" id="KW-0694">RNA-binding</keyword>
<feature type="region of interest" description="G5" evidence="7">
    <location>
        <begin position="152"/>
        <end position="154"/>
    </location>
</feature>
<sequence length="287" mass="31989">MTLKTSYKSGIVVLVGRSNVGKSTLMNALVGEKVAAVSPLPQTTRSPAQGVVTRAEGQIVLVDTPGLMKGSRDALTPKINESIRKSLDGVNLVLYVADPTRMIAEEERALLAMVRILEAPKILVMNKCDIADAEYREDYRDLREDFADIIEVSALKGLNLEALLRACLAHMPEGEMLYPEGEKSSMSREAWVQEIIREKLYYYLHKEVPYTATVRVEEAVARESGMLYIRATVLTTDARYRKMIIGAGAQRIKEIGTAARKELSTILNCLVYLDLTVAVDPHWQEQF</sequence>
<dbReference type="SUPFAM" id="SSF52540">
    <property type="entry name" value="P-loop containing nucleoside triphosphate hydrolases"/>
    <property type="match status" value="1"/>
</dbReference>
<evidence type="ECO:0000256" key="7">
    <source>
        <dbReference type="PROSITE-ProRule" id="PRU01050"/>
    </source>
</evidence>
<feature type="region of interest" description="G4" evidence="7">
    <location>
        <begin position="126"/>
        <end position="129"/>
    </location>
</feature>
<dbReference type="NCBIfam" id="TIGR00231">
    <property type="entry name" value="small_GTP"/>
    <property type="match status" value="1"/>
</dbReference>
<accession>A0A1F7UHZ8</accession>
<dbReference type="GO" id="GO:0005886">
    <property type="term" value="C:plasma membrane"/>
    <property type="evidence" value="ECO:0007669"/>
    <property type="project" value="UniProtKB-SubCell"/>
</dbReference>
<dbReference type="AlphaFoldDB" id="A0A1F7UHZ8"/>
<dbReference type="PROSITE" id="PS51713">
    <property type="entry name" value="G_ERA"/>
    <property type="match status" value="1"/>
</dbReference>
<keyword evidence="6" id="KW-0699">rRNA-binding</keyword>
<dbReference type="HAMAP" id="MF_00367">
    <property type="entry name" value="GTPase_Era"/>
    <property type="match status" value="1"/>
</dbReference>
<dbReference type="SUPFAM" id="SSF54814">
    <property type="entry name" value="Prokaryotic type KH domain (KH-domain type II)"/>
    <property type="match status" value="1"/>
</dbReference>
<comment type="subcellular location">
    <subcellularLocation>
        <location evidence="6">Cytoplasm</location>
    </subcellularLocation>
    <subcellularLocation>
        <location evidence="6">Cell membrane</location>
        <topology evidence="6">Peripheral membrane protein</topology>
    </subcellularLocation>
</comment>
<name>A0A1F7UHZ8_9BACT</name>
<organism evidence="9 10">
    <name type="scientific">Candidatus Uhrbacteria bacterium RIFCSPHIGHO2_12_FULL_54_23</name>
    <dbReference type="NCBI Taxonomy" id="1802397"/>
    <lineage>
        <taxon>Bacteria</taxon>
        <taxon>Candidatus Uhriibacteriota</taxon>
    </lineage>
</organism>
<keyword evidence="6" id="KW-0963">Cytoplasm</keyword>
<comment type="caution">
    <text evidence="9">The sequence shown here is derived from an EMBL/GenBank/DDBJ whole genome shotgun (WGS) entry which is preliminary data.</text>
</comment>
<dbReference type="Proteomes" id="UP000176604">
    <property type="component" value="Unassembled WGS sequence"/>
</dbReference>
<dbReference type="InterPro" id="IPR004044">
    <property type="entry name" value="KH_dom_type_2"/>
</dbReference>
<dbReference type="InterPro" id="IPR015946">
    <property type="entry name" value="KH_dom-like_a/b"/>
</dbReference>
<comment type="similarity">
    <text evidence="1 6 7">Belongs to the TRAFAC class TrmE-Era-EngA-EngB-Septin-like GTPase superfamily. Era GTPase family.</text>
</comment>
<keyword evidence="3 6" id="KW-0547">Nucleotide-binding</keyword>
<dbReference type="NCBIfam" id="NF000908">
    <property type="entry name" value="PRK00089.1"/>
    <property type="match status" value="1"/>
</dbReference>
<dbReference type="InterPro" id="IPR027417">
    <property type="entry name" value="P-loop_NTPase"/>
</dbReference>
<dbReference type="Pfam" id="PF07650">
    <property type="entry name" value="KH_2"/>
    <property type="match status" value="1"/>
</dbReference>
<comment type="function">
    <text evidence="6">An essential GTPase that binds both GDP and GTP, with rapid nucleotide exchange. Plays a role in 16S rRNA processing and 30S ribosomal subunit biogenesis and possibly also in cell cycle regulation and energy metabolism.</text>
</comment>
<dbReference type="CDD" id="cd04163">
    <property type="entry name" value="Era"/>
    <property type="match status" value="1"/>
</dbReference>